<name>A0A0B6ZRY7_9EUPU</name>
<dbReference type="AlphaFoldDB" id="A0A0B6ZRY7"/>
<gene>
    <name evidence="1" type="primary">ORF74817</name>
</gene>
<sequence>NAWKEIQKVCLQRWKNMSSVQRREFENLHIFEEKIIDLEMTCSKASQNL</sequence>
<organism evidence="1">
    <name type="scientific">Arion vulgaris</name>
    <dbReference type="NCBI Taxonomy" id="1028688"/>
    <lineage>
        <taxon>Eukaryota</taxon>
        <taxon>Metazoa</taxon>
        <taxon>Spiralia</taxon>
        <taxon>Lophotrochozoa</taxon>
        <taxon>Mollusca</taxon>
        <taxon>Gastropoda</taxon>
        <taxon>Heterobranchia</taxon>
        <taxon>Euthyneura</taxon>
        <taxon>Panpulmonata</taxon>
        <taxon>Eupulmonata</taxon>
        <taxon>Stylommatophora</taxon>
        <taxon>Helicina</taxon>
        <taxon>Arionoidea</taxon>
        <taxon>Arionidae</taxon>
        <taxon>Arion</taxon>
    </lineage>
</organism>
<feature type="non-terminal residue" evidence="1">
    <location>
        <position position="1"/>
    </location>
</feature>
<accession>A0A0B6ZRY7</accession>
<reference evidence="1" key="1">
    <citation type="submission" date="2014-12" db="EMBL/GenBank/DDBJ databases">
        <title>Insight into the proteome of Arion vulgaris.</title>
        <authorList>
            <person name="Aradska J."/>
            <person name="Bulat T."/>
            <person name="Smidak R."/>
            <person name="Sarate P."/>
            <person name="Gangsoo J."/>
            <person name="Sialana F."/>
            <person name="Bilban M."/>
            <person name="Lubec G."/>
        </authorList>
    </citation>
    <scope>NUCLEOTIDE SEQUENCE</scope>
    <source>
        <tissue evidence="1">Skin</tissue>
    </source>
</reference>
<evidence type="ECO:0000313" key="1">
    <source>
        <dbReference type="EMBL" id="CEK70591.1"/>
    </source>
</evidence>
<proteinExistence type="predicted"/>
<dbReference type="EMBL" id="HACG01023726">
    <property type="protein sequence ID" value="CEK70591.1"/>
    <property type="molecule type" value="Transcribed_RNA"/>
</dbReference>
<protein>
    <submittedName>
        <fullName evidence="1">Uncharacterized protein</fullName>
    </submittedName>
</protein>